<feature type="domain" description="Fe/B12 periplasmic-binding" evidence="6">
    <location>
        <begin position="139"/>
        <end position="405"/>
    </location>
</feature>
<evidence type="ECO:0000259" key="6">
    <source>
        <dbReference type="PROSITE" id="PS50983"/>
    </source>
</evidence>
<dbReference type="Gene3D" id="3.40.50.1980">
    <property type="entry name" value="Nitrogenase molybdenum iron protein domain"/>
    <property type="match status" value="2"/>
</dbReference>
<dbReference type="PRINTS" id="PR00032">
    <property type="entry name" value="HTHARAC"/>
</dbReference>
<keyword evidence="1" id="KW-0805">Transcription regulation</keyword>
<dbReference type="Gene3D" id="1.10.10.60">
    <property type="entry name" value="Homeodomain-like"/>
    <property type="match status" value="2"/>
</dbReference>
<dbReference type="PANTHER" id="PTHR43280:SF28">
    <property type="entry name" value="HTH-TYPE TRANSCRIPTIONAL ACTIVATOR RHAS"/>
    <property type="match status" value="1"/>
</dbReference>
<sequence length="420" mass="48471">MHTDETLHTESGSTATGDVLRNRTNAQGAGTYRTDLLEIKAYIESHYDEPLSIAQLAKMANICPKYFVDLFKKTFGQSAIEYLTNVRINRAKRYLAESDERLRDIARKVGYKDEFYFSRKFKKEVGMSPRDFSKNTRRRIAVCSSPAIGHLLALNIIPEVAPLDPKWTPYYYNLYSGKIKCHLNLTSPYHEAAFEINLDKLSQARPDVIISSDQLPIRDSSRLDSIAPVHCLADQKGWRDQLLDMAIYLDKEDIARQWISHYESHVQVARKQVKDALGDDRIVVLRIYRSQIFVYRNRGLQEVLYEDLDLQVVTMSEQQSRLRDMSITLQELQALQPDRVLIMVCPEASSRKYWLTLQHFAGWKQLQAVQRGYVYMISGDPWFEYSAVAIARMLDQAQLLFTGNCPNLLLDYIYGDSLAE</sequence>
<dbReference type="InterPro" id="IPR002491">
    <property type="entry name" value="ABC_transptr_periplasmic_BD"/>
</dbReference>
<evidence type="ECO:0000256" key="2">
    <source>
        <dbReference type="ARBA" id="ARBA00023125"/>
    </source>
</evidence>
<protein>
    <recommendedName>
        <fullName evidence="9">AraC family transcriptional regulator</fullName>
    </recommendedName>
</protein>
<keyword evidence="2" id="KW-0238">DNA-binding</keyword>
<dbReference type="SUPFAM" id="SSF46689">
    <property type="entry name" value="Homeodomain-like"/>
    <property type="match status" value="2"/>
</dbReference>
<evidence type="ECO:0000259" key="5">
    <source>
        <dbReference type="PROSITE" id="PS01124"/>
    </source>
</evidence>
<dbReference type="InterPro" id="IPR009057">
    <property type="entry name" value="Homeodomain-like_sf"/>
</dbReference>
<dbReference type="RefSeq" id="WP_120462016.1">
    <property type="nucleotide sequence ID" value="NZ_BMIW01000008.1"/>
</dbReference>
<dbReference type="SMART" id="SM00342">
    <property type="entry name" value="HTH_ARAC"/>
    <property type="match status" value="1"/>
</dbReference>
<dbReference type="PROSITE" id="PS00041">
    <property type="entry name" value="HTH_ARAC_FAMILY_1"/>
    <property type="match status" value="1"/>
</dbReference>
<dbReference type="PROSITE" id="PS01124">
    <property type="entry name" value="HTH_ARAC_FAMILY_2"/>
    <property type="match status" value="1"/>
</dbReference>
<gene>
    <name evidence="7" type="ORF">GCM10010913_16150</name>
</gene>
<feature type="compositionally biased region" description="Polar residues" evidence="4">
    <location>
        <begin position="9"/>
        <end position="22"/>
    </location>
</feature>
<evidence type="ECO:0008006" key="9">
    <source>
        <dbReference type="Google" id="ProtNLM"/>
    </source>
</evidence>
<name>A0ABQ1VSP0_9BACL</name>
<keyword evidence="8" id="KW-1185">Reference proteome</keyword>
<dbReference type="PANTHER" id="PTHR43280">
    <property type="entry name" value="ARAC-FAMILY TRANSCRIPTIONAL REGULATOR"/>
    <property type="match status" value="1"/>
</dbReference>
<dbReference type="Pfam" id="PF01497">
    <property type="entry name" value="Peripla_BP_2"/>
    <property type="match status" value="1"/>
</dbReference>
<evidence type="ECO:0000313" key="7">
    <source>
        <dbReference type="EMBL" id="GGF95316.1"/>
    </source>
</evidence>
<dbReference type="InterPro" id="IPR018060">
    <property type="entry name" value="HTH_AraC"/>
</dbReference>
<dbReference type="InterPro" id="IPR020449">
    <property type="entry name" value="Tscrpt_reg_AraC-type_HTH"/>
</dbReference>
<evidence type="ECO:0000256" key="4">
    <source>
        <dbReference type="SAM" id="MobiDB-lite"/>
    </source>
</evidence>
<keyword evidence="3" id="KW-0804">Transcription</keyword>
<evidence type="ECO:0000313" key="8">
    <source>
        <dbReference type="Proteomes" id="UP000608420"/>
    </source>
</evidence>
<dbReference type="SUPFAM" id="SSF53807">
    <property type="entry name" value="Helical backbone' metal receptor"/>
    <property type="match status" value="1"/>
</dbReference>
<proteinExistence type="predicted"/>
<evidence type="ECO:0000256" key="3">
    <source>
        <dbReference type="ARBA" id="ARBA00023163"/>
    </source>
</evidence>
<comment type="caution">
    <text evidence="7">The sequence shown here is derived from an EMBL/GenBank/DDBJ whole genome shotgun (WGS) entry which is preliminary data.</text>
</comment>
<feature type="region of interest" description="Disordered" evidence="4">
    <location>
        <begin position="1"/>
        <end position="22"/>
    </location>
</feature>
<reference evidence="8" key="1">
    <citation type="journal article" date="2019" name="Int. J. Syst. Evol. Microbiol.">
        <title>The Global Catalogue of Microorganisms (GCM) 10K type strain sequencing project: providing services to taxonomists for standard genome sequencing and annotation.</title>
        <authorList>
            <consortium name="The Broad Institute Genomics Platform"/>
            <consortium name="The Broad Institute Genome Sequencing Center for Infectious Disease"/>
            <person name="Wu L."/>
            <person name="Ma J."/>
        </authorList>
    </citation>
    <scope>NUCLEOTIDE SEQUENCE [LARGE SCALE GENOMIC DNA]</scope>
    <source>
        <strain evidence="8">CGMCC 1.15420</strain>
    </source>
</reference>
<dbReference type="Pfam" id="PF12833">
    <property type="entry name" value="HTH_18"/>
    <property type="match status" value="1"/>
</dbReference>
<accession>A0ABQ1VSP0</accession>
<dbReference type="PROSITE" id="PS50983">
    <property type="entry name" value="FE_B12_PBP"/>
    <property type="match status" value="1"/>
</dbReference>
<dbReference type="Proteomes" id="UP000608420">
    <property type="component" value="Unassembled WGS sequence"/>
</dbReference>
<dbReference type="EMBL" id="BMIW01000008">
    <property type="protein sequence ID" value="GGF95316.1"/>
    <property type="molecule type" value="Genomic_DNA"/>
</dbReference>
<evidence type="ECO:0000256" key="1">
    <source>
        <dbReference type="ARBA" id="ARBA00023015"/>
    </source>
</evidence>
<dbReference type="InterPro" id="IPR018062">
    <property type="entry name" value="HTH_AraC-typ_CS"/>
</dbReference>
<organism evidence="7 8">
    <name type="scientific">Paenibacillus aceti</name>
    <dbReference type="NCBI Taxonomy" id="1820010"/>
    <lineage>
        <taxon>Bacteria</taxon>
        <taxon>Bacillati</taxon>
        <taxon>Bacillota</taxon>
        <taxon>Bacilli</taxon>
        <taxon>Bacillales</taxon>
        <taxon>Paenibacillaceae</taxon>
        <taxon>Paenibacillus</taxon>
    </lineage>
</organism>
<feature type="domain" description="HTH araC/xylS-type" evidence="5">
    <location>
        <begin position="37"/>
        <end position="135"/>
    </location>
</feature>